<feature type="region of interest" description="Disordered" evidence="1">
    <location>
        <begin position="1"/>
        <end position="22"/>
    </location>
</feature>
<dbReference type="Proteomes" id="UP000256690">
    <property type="component" value="Unassembled WGS sequence"/>
</dbReference>
<dbReference type="GeneID" id="38115900"/>
<comment type="caution">
    <text evidence="2">The sequence shown here is derived from an EMBL/GenBank/DDBJ whole genome shotgun (WGS) entry which is preliminary data.</text>
</comment>
<dbReference type="RefSeq" id="XP_026603378.1">
    <property type="nucleotide sequence ID" value="XM_026747546.1"/>
</dbReference>
<evidence type="ECO:0000313" key="3">
    <source>
        <dbReference type="Proteomes" id="UP000256690"/>
    </source>
</evidence>
<dbReference type="AlphaFoldDB" id="A0A3D8RXF2"/>
<proteinExistence type="predicted"/>
<evidence type="ECO:0000313" key="2">
    <source>
        <dbReference type="EMBL" id="RDW78678.1"/>
    </source>
</evidence>
<evidence type="ECO:0000256" key="1">
    <source>
        <dbReference type="SAM" id="MobiDB-lite"/>
    </source>
</evidence>
<gene>
    <name evidence="2" type="ORF">DSM5745_05530</name>
</gene>
<sequence length="337" mass="38044">MSQINGQRRATDSFRTQGEDGGKNILCDQIKEIVAALNDIRSQLAEQNKYLDVLTETYVRRPRAATVPSRKPAPFTFADELETVEWEDGSDWGDHIEYVQEEAEQPKPEEDDVFERQDDVFGWGEGIRHEMYEHRLEQEEFHQEEQDEPEEEVFEDARDEIQDPVYDAALATQLMESLEEAIPVKMIEKQQPTHLFVDSTTPGSTPFYLPLGLVIVIAPLHALLQLQANNACLSNPASVIRYDVHCPVAGGIHLRDLYAVVPARGRLGEAGYWVVEAREPDVELELKPAGSESGFEIAGFIAAEEGARDVFIGEEGSIRWMENDNAMTYGYTNMNVI</sequence>
<dbReference type="OrthoDB" id="4489052at2759"/>
<feature type="compositionally biased region" description="Basic and acidic residues" evidence="1">
    <location>
        <begin position="9"/>
        <end position="22"/>
    </location>
</feature>
<dbReference type="STRING" id="1810919.A0A3D8RXF2"/>
<keyword evidence="3" id="KW-1185">Reference proteome</keyword>
<reference evidence="2 3" key="1">
    <citation type="journal article" date="2018" name="IMA Fungus">
        <title>IMA Genome-F 9: Draft genome sequence of Annulohypoxylon stygium, Aspergillus mulundensis, Berkeleyomyces basicola (syn. Thielaviopsis basicola), Ceratocystis smalleyi, two Cercospora beticola strains, Coleophoma cylindrospora, Fusarium fracticaudum, Phialophora cf. hyalina, and Morchella septimelata.</title>
        <authorList>
            <person name="Wingfield B.D."/>
            <person name="Bills G.F."/>
            <person name="Dong Y."/>
            <person name="Huang W."/>
            <person name="Nel W.J."/>
            <person name="Swalarsk-Parry B.S."/>
            <person name="Vaghefi N."/>
            <person name="Wilken P.M."/>
            <person name="An Z."/>
            <person name="de Beer Z.W."/>
            <person name="De Vos L."/>
            <person name="Chen L."/>
            <person name="Duong T.A."/>
            <person name="Gao Y."/>
            <person name="Hammerbacher A."/>
            <person name="Kikkert J.R."/>
            <person name="Li Y."/>
            <person name="Li H."/>
            <person name="Li K."/>
            <person name="Li Q."/>
            <person name="Liu X."/>
            <person name="Ma X."/>
            <person name="Naidoo K."/>
            <person name="Pethybridge S.J."/>
            <person name="Sun J."/>
            <person name="Steenkamp E.T."/>
            <person name="van der Nest M.A."/>
            <person name="van Wyk S."/>
            <person name="Wingfield M.J."/>
            <person name="Xiong C."/>
            <person name="Yue Q."/>
            <person name="Zhang X."/>
        </authorList>
    </citation>
    <scope>NUCLEOTIDE SEQUENCE [LARGE SCALE GENOMIC DNA]</scope>
    <source>
        <strain evidence="2 3">DSM 5745</strain>
    </source>
</reference>
<accession>A0A3D8RXF2</accession>
<name>A0A3D8RXF2_9EURO</name>
<protein>
    <submittedName>
        <fullName evidence="2">Uncharacterized protein</fullName>
    </submittedName>
</protein>
<organism evidence="2 3">
    <name type="scientific">Aspergillus mulundensis</name>
    <dbReference type="NCBI Taxonomy" id="1810919"/>
    <lineage>
        <taxon>Eukaryota</taxon>
        <taxon>Fungi</taxon>
        <taxon>Dikarya</taxon>
        <taxon>Ascomycota</taxon>
        <taxon>Pezizomycotina</taxon>
        <taxon>Eurotiomycetes</taxon>
        <taxon>Eurotiomycetidae</taxon>
        <taxon>Eurotiales</taxon>
        <taxon>Aspergillaceae</taxon>
        <taxon>Aspergillus</taxon>
        <taxon>Aspergillus subgen. Nidulantes</taxon>
    </lineage>
</organism>
<dbReference type="EMBL" id="PVWQ01000006">
    <property type="protein sequence ID" value="RDW78678.1"/>
    <property type="molecule type" value="Genomic_DNA"/>
</dbReference>